<dbReference type="InterPro" id="IPR007712">
    <property type="entry name" value="RelE/ParE_toxin"/>
</dbReference>
<dbReference type="EMBL" id="CP121646">
    <property type="protein sequence ID" value="WFU67189.1"/>
    <property type="molecule type" value="Genomic_DNA"/>
</dbReference>
<dbReference type="RefSeq" id="WP_076828475.1">
    <property type="nucleotide sequence ID" value="NZ_CP121646.1"/>
</dbReference>
<sequence>MGKARAVSVRYTRRALVQIDQALSYIETRSPQGAVDVRDRILALVTLLQEQPRAGRPTSRSGVRRLSATPYPYLIDYRVTPTEIIIMRFRHAARRPIR</sequence>
<proteinExistence type="inferred from homology"/>
<dbReference type="Pfam" id="PF05016">
    <property type="entry name" value="ParE_toxin"/>
    <property type="match status" value="1"/>
</dbReference>
<reference evidence="3 4" key="1">
    <citation type="submission" date="2023-04" db="EMBL/GenBank/DDBJ databases">
        <title>Australian commercial rhizobial inoculants.</title>
        <authorList>
            <person name="Kohlmeier M.G."/>
            <person name="O'Hara G.W."/>
            <person name="Colombi E."/>
            <person name="Ramsay J.P."/>
            <person name="Terpolilli J."/>
        </authorList>
    </citation>
    <scope>NUCLEOTIDE SEQUENCE [LARGE SCALE GENOMIC DNA]</scope>
    <source>
        <strain evidence="3 4">CB627</strain>
    </source>
</reference>
<comment type="similarity">
    <text evidence="1">Belongs to the RelE toxin family.</text>
</comment>
<evidence type="ECO:0000256" key="1">
    <source>
        <dbReference type="ARBA" id="ARBA00006226"/>
    </source>
</evidence>
<dbReference type="PANTHER" id="PTHR33755">
    <property type="entry name" value="TOXIN PARE1-RELATED"/>
    <property type="match status" value="1"/>
</dbReference>
<keyword evidence="4" id="KW-1185">Reference proteome</keyword>
<dbReference type="InterPro" id="IPR035093">
    <property type="entry name" value="RelE/ParE_toxin_dom_sf"/>
</dbReference>
<protein>
    <submittedName>
        <fullName evidence="3">Type II toxin-antitoxin system RelE/ParE family toxin</fullName>
    </submittedName>
</protein>
<keyword evidence="2" id="KW-1277">Toxin-antitoxin system</keyword>
<evidence type="ECO:0000256" key="2">
    <source>
        <dbReference type="ARBA" id="ARBA00022649"/>
    </source>
</evidence>
<dbReference type="Proteomes" id="UP001221546">
    <property type="component" value="Chromosome"/>
</dbReference>
<name>A0ABY8JQQ8_9BRAD</name>
<evidence type="ECO:0000313" key="3">
    <source>
        <dbReference type="EMBL" id="WFU67189.1"/>
    </source>
</evidence>
<evidence type="ECO:0000313" key="4">
    <source>
        <dbReference type="Proteomes" id="UP001221546"/>
    </source>
</evidence>
<organism evidence="3 4">
    <name type="scientific">Bradyrhizobium brasilense</name>
    <dbReference type="NCBI Taxonomy" id="1419277"/>
    <lineage>
        <taxon>Bacteria</taxon>
        <taxon>Pseudomonadati</taxon>
        <taxon>Pseudomonadota</taxon>
        <taxon>Alphaproteobacteria</taxon>
        <taxon>Hyphomicrobiales</taxon>
        <taxon>Nitrobacteraceae</taxon>
        <taxon>Bradyrhizobium</taxon>
    </lineage>
</organism>
<gene>
    <name evidence="3" type="ORF">QA636_17540</name>
</gene>
<dbReference type="InterPro" id="IPR051803">
    <property type="entry name" value="TA_system_RelE-like_toxin"/>
</dbReference>
<accession>A0ABY8JQQ8</accession>
<dbReference type="Gene3D" id="3.30.2310.20">
    <property type="entry name" value="RelE-like"/>
    <property type="match status" value="1"/>
</dbReference>